<evidence type="ECO:0000313" key="3">
    <source>
        <dbReference type="Proteomes" id="UP000092445"/>
    </source>
</evidence>
<accession>A0A1A9ZNW1</accession>
<protein>
    <submittedName>
        <fullName evidence="2">Uncharacterized protein</fullName>
    </submittedName>
</protein>
<keyword evidence="1" id="KW-0812">Transmembrane</keyword>
<name>A0A1A9ZNW1_GLOPL</name>
<feature type="transmembrane region" description="Helical" evidence="1">
    <location>
        <begin position="54"/>
        <end position="77"/>
    </location>
</feature>
<sequence>MDACMNALKMHMCPKLFNVHLSIARLICIPRYVYPHEWKMPITFISRLTQQVLFLDLHFFAISYNIMLTRIISILTFRYPYKPQMLTFGTTPSGHEAHNRLIAQELKCYNLPQDDETRFHS</sequence>
<reference evidence="2" key="2">
    <citation type="submission" date="2020-05" db="UniProtKB">
        <authorList>
            <consortium name="EnsemblMetazoa"/>
        </authorList>
    </citation>
    <scope>IDENTIFICATION</scope>
    <source>
        <strain evidence="2">IAEA</strain>
    </source>
</reference>
<organism evidence="2 3">
    <name type="scientific">Glossina pallidipes</name>
    <name type="common">Tsetse fly</name>
    <dbReference type="NCBI Taxonomy" id="7398"/>
    <lineage>
        <taxon>Eukaryota</taxon>
        <taxon>Metazoa</taxon>
        <taxon>Ecdysozoa</taxon>
        <taxon>Arthropoda</taxon>
        <taxon>Hexapoda</taxon>
        <taxon>Insecta</taxon>
        <taxon>Pterygota</taxon>
        <taxon>Neoptera</taxon>
        <taxon>Endopterygota</taxon>
        <taxon>Diptera</taxon>
        <taxon>Brachycera</taxon>
        <taxon>Muscomorpha</taxon>
        <taxon>Hippoboscoidea</taxon>
        <taxon>Glossinidae</taxon>
        <taxon>Glossina</taxon>
    </lineage>
</organism>
<dbReference type="EnsemblMetazoa" id="GPAI020428-RA">
    <property type="protein sequence ID" value="GPAI020428-PA"/>
    <property type="gene ID" value="GPAI020428"/>
</dbReference>
<proteinExistence type="predicted"/>
<keyword evidence="1" id="KW-1133">Transmembrane helix</keyword>
<dbReference type="AlphaFoldDB" id="A0A1A9ZNW1"/>
<reference evidence="3" key="1">
    <citation type="submission" date="2014-03" db="EMBL/GenBank/DDBJ databases">
        <authorList>
            <person name="Aksoy S."/>
            <person name="Warren W."/>
            <person name="Wilson R.K."/>
        </authorList>
    </citation>
    <scope>NUCLEOTIDE SEQUENCE [LARGE SCALE GENOMIC DNA]</scope>
    <source>
        <strain evidence="3">IAEA</strain>
    </source>
</reference>
<dbReference type="Proteomes" id="UP000092445">
    <property type="component" value="Unassembled WGS sequence"/>
</dbReference>
<evidence type="ECO:0000313" key="2">
    <source>
        <dbReference type="EnsemblMetazoa" id="GPAI020428-PA"/>
    </source>
</evidence>
<keyword evidence="3" id="KW-1185">Reference proteome</keyword>
<dbReference type="VEuPathDB" id="VectorBase:GPAI020428"/>
<keyword evidence="1" id="KW-0472">Membrane</keyword>
<evidence type="ECO:0000256" key="1">
    <source>
        <dbReference type="SAM" id="Phobius"/>
    </source>
</evidence>